<reference evidence="6 7" key="1">
    <citation type="submission" date="2016-12" db="EMBL/GenBank/DDBJ databases">
        <title>Trade-off between light-utilization and light-protection in marine flavobacteria.</title>
        <authorList>
            <person name="Kumagai Y."/>
            <person name="Yoshizawa S."/>
            <person name="Kogure K."/>
            <person name="Iwasaki W."/>
        </authorList>
    </citation>
    <scope>NUCLEOTIDE SEQUENCE [LARGE SCALE GENOMIC DNA]</scope>
    <source>
        <strain evidence="6 7">NBRC 108759</strain>
    </source>
</reference>
<proteinExistence type="inferred from homology"/>
<comment type="caution">
    <text evidence="6">The sequence shown here is derived from an EMBL/GenBank/DDBJ whole genome shotgun (WGS) entry which is preliminary data.</text>
</comment>
<dbReference type="PROSITE" id="PS51257">
    <property type="entry name" value="PROKAR_LIPOPROTEIN"/>
    <property type="match status" value="1"/>
</dbReference>
<feature type="binding site" evidence="3">
    <location>
        <position position="99"/>
    </location>
    <ligand>
        <name>Cu cation</name>
        <dbReference type="ChEBI" id="CHEBI:23378"/>
    </ligand>
</feature>
<evidence type="ECO:0000313" key="7">
    <source>
        <dbReference type="Proteomes" id="UP000238882"/>
    </source>
</evidence>
<dbReference type="AlphaFoldDB" id="A0A2S7WMM7"/>
<dbReference type="RefSeq" id="WP_105015453.1">
    <property type="nucleotide sequence ID" value="NZ_MSCN01000001.1"/>
</dbReference>
<dbReference type="PANTHER" id="PTHR12151:SF25">
    <property type="entry name" value="LINALOOL DEHYDRATASE_ISOMERASE DOMAIN-CONTAINING PROTEIN"/>
    <property type="match status" value="1"/>
</dbReference>
<dbReference type="OrthoDB" id="9811998at2"/>
<feature type="binding site" evidence="3">
    <location>
        <position position="184"/>
    </location>
    <ligand>
        <name>Cu cation</name>
        <dbReference type="ChEBI" id="CHEBI:23378"/>
    </ligand>
</feature>
<dbReference type="InterPro" id="IPR003782">
    <property type="entry name" value="SCO1/SenC"/>
</dbReference>
<feature type="disulfide bond" description="Redox-active" evidence="4">
    <location>
        <begin position="95"/>
        <end position="99"/>
    </location>
</feature>
<dbReference type="EMBL" id="MSCN01000001">
    <property type="protein sequence ID" value="PQJ78858.1"/>
    <property type="molecule type" value="Genomic_DNA"/>
</dbReference>
<evidence type="ECO:0000259" key="5">
    <source>
        <dbReference type="PROSITE" id="PS51352"/>
    </source>
</evidence>
<dbReference type="InterPro" id="IPR013766">
    <property type="entry name" value="Thioredoxin_domain"/>
</dbReference>
<dbReference type="InterPro" id="IPR036249">
    <property type="entry name" value="Thioredoxin-like_sf"/>
</dbReference>
<dbReference type="SUPFAM" id="SSF52833">
    <property type="entry name" value="Thioredoxin-like"/>
    <property type="match status" value="1"/>
</dbReference>
<name>A0A2S7WMM7_9FLAO</name>
<keyword evidence="4" id="KW-1015">Disulfide bond</keyword>
<gene>
    <name evidence="6" type="ORF">BTO18_06520</name>
</gene>
<evidence type="ECO:0000256" key="4">
    <source>
        <dbReference type="PIRSR" id="PIRSR603782-2"/>
    </source>
</evidence>
<evidence type="ECO:0000256" key="1">
    <source>
        <dbReference type="ARBA" id="ARBA00010996"/>
    </source>
</evidence>
<keyword evidence="7" id="KW-1185">Reference proteome</keyword>
<sequence>MRKYSMQKSNFFSLFILLLIIGCTKKTNLQESRVDILPYYNEESFTPKWITSKSKELKSFHKIPDFNLINQNGKKVTQKTFKDKIYVTDFFFTTCPGICPMMTKNMNLVQDAFKNDNDVLLLSHSVTPTKDSVPQLKKYALDKKIGKNWHLVTGDKKEIYDLGRKAYFVENDLGEPKGIDDFLHTENFILVDKNKHIRGIYNGLNKNSVKQLIADIKTLKKE</sequence>
<comment type="similarity">
    <text evidence="1">Belongs to the SCO1/2 family.</text>
</comment>
<keyword evidence="3" id="KW-0479">Metal-binding</keyword>
<dbReference type="CDD" id="cd02968">
    <property type="entry name" value="SCO"/>
    <property type="match status" value="1"/>
</dbReference>
<organism evidence="6 7">
    <name type="scientific">Polaribacter porphyrae</name>
    <dbReference type="NCBI Taxonomy" id="1137780"/>
    <lineage>
        <taxon>Bacteria</taxon>
        <taxon>Pseudomonadati</taxon>
        <taxon>Bacteroidota</taxon>
        <taxon>Flavobacteriia</taxon>
        <taxon>Flavobacteriales</taxon>
        <taxon>Flavobacteriaceae</taxon>
    </lineage>
</organism>
<evidence type="ECO:0000313" key="6">
    <source>
        <dbReference type="EMBL" id="PQJ78858.1"/>
    </source>
</evidence>
<feature type="domain" description="Thioredoxin" evidence="5">
    <location>
        <begin position="57"/>
        <end position="221"/>
    </location>
</feature>
<protein>
    <submittedName>
        <fullName evidence="6">SCO family protein</fullName>
    </submittedName>
</protein>
<dbReference type="GO" id="GO:0046872">
    <property type="term" value="F:metal ion binding"/>
    <property type="evidence" value="ECO:0007669"/>
    <property type="project" value="UniProtKB-KW"/>
</dbReference>
<dbReference type="PROSITE" id="PS51352">
    <property type="entry name" value="THIOREDOXIN_2"/>
    <property type="match status" value="1"/>
</dbReference>
<keyword evidence="2 3" id="KW-0186">Copper</keyword>
<evidence type="ECO:0000256" key="3">
    <source>
        <dbReference type="PIRSR" id="PIRSR603782-1"/>
    </source>
</evidence>
<dbReference type="Pfam" id="PF02630">
    <property type="entry name" value="SCO1-SenC"/>
    <property type="match status" value="1"/>
</dbReference>
<dbReference type="PANTHER" id="PTHR12151">
    <property type="entry name" value="ELECTRON TRANSPORT PROTIN SCO1/SENC FAMILY MEMBER"/>
    <property type="match status" value="1"/>
</dbReference>
<accession>A0A2S7WMM7</accession>
<dbReference type="Proteomes" id="UP000238882">
    <property type="component" value="Unassembled WGS sequence"/>
</dbReference>
<dbReference type="Gene3D" id="3.40.30.10">
    <property type="entry name" value="Glutaredoxin"/>
    <property type="match status" value="1"/>
</dbReference>
<evidence type="ECO:0000256" key="2">
    <source>
        <dbReference type="ARBA" id="ARBA00023008"/>
    </source>
</evidence>
<feature type="binding site" evidence="3">
    <location>
        <position position="95"/>
    </location>
    <ligand>
        <name>Cu cation</name>
        <dbReference type="ChEBI" id="CHEBI:23378"/>
    </ligand>
</feature>